<feature type="compositionally biased region" description="Acidic residues" evidence="5">
    <location>
        <begin position="353"/>
        <end position="362"/>
    </location>
</feature>
<gene>
    <name evidence="8" type="ORF">OESDEN_05007</name>
</gene>
<name>A0A0B1TG27_OESDE</name>
<dbReference type="GO" id="GO:0043023">
    <property type="term" value="F:ribosomal large subunit binding"/>
    <property type="evidence" value="ECO:0007669"/>
    <property type="project" value="TreeGrafter"/>
</dbReference>
<evidence type="ECO:0000256" key="1">
    <source>
        <dbReference type="ARBA" id="ARBA00004496"/>
    </source>
</evidence>
<evidence type="ECO:0000256" key="3">
    <source>
        <dbReference type="ARBA" id="ARBA00022490"/>
    </source>
</evidence>
<dbReference type="GO" id="GO:1990112">
    <property type="term" value="C:RQC complex"/>
    <property type="evidence" value="ECO:0007669"/>
    <property type="project" value="TreeGrafter"/>
</dbReference>
<keyword evidence="4" id="KW-0175">Coiled coil</keyword>
<dbReference type="EMBL" id="KN550098">
    <property type="protein sequence ID" value="KHJ95056.1"/>
    <property type="molecule type" value="Genomic_DNA"/>
</dbReference>
<feature type="domain" description="NFACT RNA-binding" evidence="6">
    <location>
        <begin position="152"/>
        <end position="252"/>
    </location>
</feature>
<evidence type="ECO:0000256" key="5">
    <source>
        <dbReference type="SAM" id="MobiDB-lite"/>
    </source>
</evidence>
<keyword evidence="3" id="KW-0963">Cytoplasm</keyword>
<sequence>MAELENSLEEKVLMAELLIYNQALVDDAIQVVRTALAKKRSWSDIEKMHAVAVKNGDHVAEAIVKFDLNNNRIVLRLSDGEEGASPEDVAVSIDVSAHVNACNYYKEVKDAAEEPVRTEIAAERATKNAKEKALTTIKECISKARSKMWFEKFLWFISSENYLVVGGRDATQNKFLARRYLGPEDVYLHAEADNGASVVIRNKPGGGEIPPKTLIEAAQMATCYTEAWWSQTTPSSWWVYGHQVSRVTQTGMQATLVVRGEKNYLPSSILSIGFGILFCVDEVSAHKHQKKLQLVVPLARPQLEDSLEETSFVDIAPKPRKKKNLPTKEEEKRKEPLDVAQEDEEAHQQELQGPEEDDAEDDLTEFAETEGTEVLIAQLVSNPGPEDVLLYAVPMVGPYEFSLRSLFRILVRRMCCFTLCLWLDLMRYLLAFHDFKYKAKIKPGATRRGKAGRAAIDLFLRNRNAGQVEKELIRAMANGEEFWINIPHGCHVFAPQLHANK</sequence>
<dbReference type="OrthoDB" id="207084at2759"/>
<dbReference type="AlphaFoldDB" id="A0A0B1TG27"/>
<dbReference type="PANTHER" id="PTHR15239:SF6">
    <property type="entry name" value="RIBOSOME QUALITY CONTROL COMPLEX SUBUNIT NEMF"/>
    <property type="match status" value="1"/>
</dbReference>
<dbReference type="GO" id="GO:0072344">
    <property type="term" value="P:rescue of stalled ribosome"/>
    <property type="evidence" value="ECO:0007669"/>
    <property type="project" value="TreeGrafter"/>
</dbReference>
<evidence type="ECO:0000313" key="9">
    <source>
        <dbReference type="Proteomes" id="UP000053660"/>
    </source>
</evidence>
<evidence type="ECO:0000256" key="2">
    <source>
        <dbReference type="ARBA" id="ARBA00008318"/>
    </source>
</evidence>
<dbReference type="Proteomes" id="UP000053660">
    <property type="component" value="Unassembled WGS sequence"/>
</dbReference>
<feature type="domain" description="NFACT protein C-terminal" evidence="7">
    <location>
        <begin position="431"/>
        <end position="477"/>
    </location>
</feature>
<organism evidence="8 9">
    <name type="scientific">Oesophagostomum dentatum</name>
    <name type="common">Nodular worm</name>
    <dbReference type="NCBI Taxonomy" id="61180"/>
    <lineage>
        <taxon>Eukaryota</taxon>
        <taxon>Metazoa</taxon>
        <taxon>Ecdysozoa</taxon>
        <taxon>Nematoda</taxon>
        <taxon>Chromadorea</taxon>
        <taxon>Rhabditida</taxon>
        <taxon>Rhabditina</taxon>
        <taxon>Rhabditomorpha</taxon>
        <taxon>Strongyloidea</taxon>
        <taxon>Strongylidae</taxon>
        <taxon>Oesophagostomum</taxon>
    </lineage>
</organism>
<dbReference type="GO" id="GO:0005737">
    <property type="term" value="C:cytoplasm"/>
    <property type="evidence" value="ECO:0007669"/>
    <property type="project" value="UniProtKB-SubCell"/>
</dbReference>
<comment type="subcellular location">
    <subcellularLocation>
        <location evidence="1">Cytoplasm</location>
    </subcellularLocation>
</comment>
<evidence type="ECO:0000313" key="8">
    <source>
        <dbReference type="EMBL" id="KHJ95056.1"/>
    </source>
</evidence>
<feature type="region of interest" description="Disordered" evidence="5">
    <location>
        <begin position="318"/>
        <end position="362"/>
    </location>
</feature>
<evidence type="ECO:0000259" key="6">
    <source>
        <dbReference type="Pfam" id="PF05670"/>
    </source>
</evidence>
<evidence type="ECO:0008006" key="10">
    <source>
        <dbReference type="Google" id="ProtNLM"/>
    </source>
</evidence>
<feature type="compositionally biased region" description="Basic and acidic residues" evidence="5">
    <location>
        <begin position="326"/>
        <end position="337"/>
    </location>
</feature>
<reference evidence="8 9" key="1">
    <citation type="submission" date="2014-03" db="EMBL/GenBank/DDBJ databases">
        <title>Draft genome of the hookworm Oesophagostomum dentatum.</title>
        <authorList>
            <person name="Mitreva M."/>
        </authorList>
    </citation>
    <scope>NUCLEOTIDE SEQUENCE [LARGE SCALE GENOMIC DNA]</scope>
    <source>
        <strain evidence="8 9">OD-Hann</strain>
    </source>
</reference>
<evidence type="ECO:0000259" key="7">
    <source>
        <dbReference type="Pfam" id="PF11923"/>
    </source>
</evidence>
<protein>
    <recommendedName>
        <fullName evidence="10">NFACT RNA-binding domain-containing protein</fullName>
    </recommendedName>
</protein>
<dbReference type="InterPro" id="IPR021846">
    <property type="entry name" value="NFACT-C"/>
</dbReference>
<dbReference type="Pfam" id="PF05670">
    <property type="entry name" value="NFACT-R_1"/>
    <property type="match status" value="1"/>
</dbReference>
<accession>A0A0B1TG27</accession>
<dbReference type="PANTHER" id="PTHR15239">
    <property type="entry name" value="NUCLEAR EXPORT MEDIATOR FACTOR NEMF"/>
    <property type="match status" value="1"/>
</dbReference>
<evidence type="ECO:0000256" key="4">
    <source>
        <dbReference type="ARBA" id="ARBA00023054"/>
    </source>
</evidence>
<proteinExistence type="inferred from homology"/>
<keyword evidence="9" id="KW-1185">Reference proteome</keyword>
<dbReference type="InterPro" id="IPR008532">
    <property type="entry name" value="NFACT_RNA-bd"/>
</dbReference>
<dbReference type="Pfam" id="PF11923">
    <property type="entry name" value="NFACT-C"/>
    <property type="match status" value="1"/>
</dbReference>
<comment type="similarity">
    <text evidence="2">Belongs to the NEMF family.</text>
</comment>
<dbReference type="GO" id="GO:0000049">
    <property type="term" value="F:tRNA binding"/>
    <property type="evidence" value="ECO:0007669"/>
    <property type="project" value="TreeGrafter"/>
</dbReference>
<dbReference type="InterPro" id="IPR051608">
    <property type="entry name" value="RQC_Subunit_NEMF"/>
</dbReference>